<dbReference type="Proteomes" id="UP001062632">
    <property type="component" value="Unassembled WGS sequence"/>
</dbReference>
<dbReference type="InterPro" id="IPR041349">
    <property type="entry name" value="PRODH"/>
</dbReference>
<dbReference type="EC" id="1.5.5.2" evidence="5"/>
<feature type="domain" description="Proline utilization A proline dehydrogenase N-terminal" evidence="9">
    <location>
        <begin position="18"/>
        <end position="65"/>
    </location>
</feature>
<dbReference type="InterPro" id="IPR024089">
    <property type="entry name" value="PRODH_PutA_dom_I/II"/>
</dbReference>
<dbReference type="PROSITE" id="PS00070">
    <property type="entry name" value="ALDEHYDE_DEHYDR_CYS"/>
    <property type="match status" value="1"/>
</dbReference>
<dbReference type="InterPro" id="IPR025703">
    <property type="entry name" value="Bifunct_PutA"/>
</dbReference>
<dbReference type="EC" id="1.2.1.88" evidence="5"/>
<gene>
    <name evidence="10" type="ORF">AA106555_0291</name>
</gene>
<keyword evidence="3 5" id="KW-0520">NAD</keyword>
<dbReference type="SUPFAM" id="SSF51730">
    <property type="entry name" value="FAD-linked oxidoreductase"/>
    <property type="match status" value="1"/>
</dbReference>
<dbReference type="InterPro" id="IPR002872">
    <property type="entry name" value="Proline_DH_dom"/>
</dbReference>
<evidence type="ECO:0000256" key="2">
    <source>
        <dbReference type="ARBA" id="ARBA00023002"/>
    </source>
</evidence>
<sequence length="1188" mass="128620">MQDSQPMALIAHCVPQRSPLRQTITDYTRSPELPLVKKLSQEAAPKPTESSLGKNTARNLVQGLRSQKSGGIVQDLVQKYDLSTEEGVALMCLAEALLRIPDNATRDALIRDKIGNGNWIGQIDRKSPLFVNAATWGLVVSGKALSAKTLARLPNTLASLTTRCGAPTIRQGVNQAIRLMGRQFVTGQTIDEALKNSKNPVSRGYRYSYDMLGEAAMTMEDADRYYRDYETAIHAIGQAAYGQGVYAGPGISVKLSALHPRYSRLQRERALTELAPRLIALAKLASQYNIGFNIDAEETERLELSLDLLEMLCAEPSLATWNGLGFVVQAYQKRAAVVLDYIIELARQHNRRLMIRLVKGAYWDSEIKRAQVDGQSDFPVFTEKNHTDISYLACARKLLGALDAVFPQFATHNAQSLAAIYSMAGTDYTPDSYEFQCLHGMGEALYDQVVGQHNLNRPVRIYAPVGTHETLLAYLVRRLLENGANSSFVNRIQDQSLSLDDLTADPVSLLNDLKPSNIVAPHDLFQPERTNSRGIDLNDENTLRSLKDILNTTLPETSGDLPVINPADHKDTLTTITTSTPEVVKDAVASAITAFDSWGRTSAEHRAIILERAADLLEAETPQLMGIVLREAGKTLANAVAEIREAVDFLRYYAAQARRELNGTTPLGAIVCISPWNFPLAIFLGQISAALAAGNTVLAKPAEETPVIALKAIQILHKAGIPDDALHFLPGAGETGAALVSDERISGVVFTGSTEVAHIIQKQLSNRLTAHGTPLPLIAETGGQNAMVVDSSALTEQITRDVLASAFDSAGQRCSALRVLCLQEDSADRVLAMIKGAMDELQIGNPADIETDVGPVISADAQNIILQHIAEMRSKGFRVYQTSLPPACSAGTFVAPTLIEISDINVLTREVFGPVLHIVRYKANERASLMEKIRNTGYALTFGLHSRIDSTIQELTNASSAGNIYVNRNIVGAIVGSQPFGGHGLSGTGPKAGGPLYLRRMLAHTQALDTRFQNAVPSLLAQAKPWLDVINPTPITPAPLHSPLGTEIALPGPVGENNLYTLSARGTVLCAGPQPEDLRTQIEAALSTGNICVLPATLWRRLPPPPHTLAKQIVCTHSATEVDVALFNGTIEERREFAAQLPSLGDAVISMHVPDKDGHYPLEWLVLERSISTDTTAAGGNAALMARV</sequence>
<proteinExistence type="inferred from homology"/>
<evidence type="ECO:0000313" key="11">
    <source>
        <dbReference type="Proteomes" id="UP001062632"/>
    </source>
</evidence>
<keyword evidence="5" id="KW-0805">Transcription regulation</keyword>
<keyword evidence="5" id="KW-0678">Repressor</keyword>
<feature type="domain" description="Proline dehydrogenase PutA" evidence="8">
    <location>
        <begin position="73"/>
        <end position="184"/>
    </location>
</feature>
<comment type="function">
    <text evidence="5">Oxidizes proline to glutamate for use as a carbon and nitrogen source.</text>
</comment>
<dbReference type="Pfam" id="PF00171">
    <property type="entry name" value="Aldedh"/>
    <property type="match status" value="1"/>
</dbReference>
<comment type="similarity">
    <text evidence="5">In the N-terminal section; belongs to the proline dehydrogenase family.</text>
</comment>
<comment type="catalytic activity">
    <reaction evidence="5">
        <text>L-proline + a quinone = (S)-1-pyrroline-5-carboxylate + a quinol + H(+)</text>
        <dbReference type="Rhea" id="RHEA:23784"/>
        <dbReference type="ChEBI" id="CHEBI:15378"/>
        <dbReference type="ChEBI" id="CHEBI:17388"/>
        <dbReference type="ChEBI" id="CHEBI:24646"/>
        <dbReference type="ChEBI" id="CHEBI:60039"/>
        <dbReference type="ChEBI" id="CHEBI:132124"/>
        <dbReference type="EC" id="1.5.5.2"/>
    </reaction>
</comment>
<evidence type="ECO:0000256" key="1">
    <source>
        <dbReference type="ARBA" id="ARBA00004786"/>
    </source>
</evidence>
<protein>
    <recommendedName>
        <fullName evidence="5">Bifunctional protein PutA</fullName>
    </recommendedName>
    <domain>
        <recommendedName>
            <fullName evidence="5">Proline dehydrogenase</fullName>
            <ecNumber evidence="5">1.5.5.2</ecNumber>
        </recommendedName>
        <alternativeName>
            <fullName evidence="5">Proline oxidase</fullName>
        </alternativeName>
    </domain>
    <domain>
        <recommendedName>
            <fullName evidence="5">Delta-1-pyrroline-5-carboxylate dehydrogenase</fullName>
            <shortName evidence="5">P5C dehydrogenase</shortName>
            <ecNumber evidence="5">1.2.1.88</ecNumber>
        </recommendedName>
        <alternativeName>
            <fullName evidence="5">L-glutamate gamma-semialdehyde dehydrogenase</fullName>
        </alternativeName>
    </domain>
</protein>
<dbReference type="InterPro" id="IPR016163">
    <property type="entry name" value="Ald_DH_C"/>
</dbReference>
<dbReference type="PANTHER" id="PTHR42862">
    <property type="entry name" value="DELTA-1-PYRROLINE-5-CARBOXYLATE DEHYDROGENASE 1, ISOFORM A-RELATED"/>
    <property type="match status" value="1"/>
</dbReference>
<dbReference type="InterPro" id="IPR016161">
    <property type="entry name" value="Ald_DH/histidinol_DH"/>
</dbReference>
<dbReference type="InterPro" id="IPR024082">
    <property type="entry name" value="PRODH_PutA_dom_II"/>
</dbReference>
<dbReference type="SUPFAM" id="SSF81935">
    <property type="entry name" value="N-terminal domain of bifunctional PutA protein"/>
    <property type="match status" value="1"/>
</dbReference>
<dbReference type="SUPFAM" id="SSF53720">
    <property type="entry name" value="ALDH-like"/>
    <property type="match status" value="1"/>
</dbReference>
<dbReference type="InterPro" id="IPR050485">
    <property type="entry name" value="Proline_metab_enzyme"/>
</dbReference>
<accession>A0ABQ0QMN8</accession>
<dbReference type="NCBIfam" id="TIGR01238">
    <property type="entry name" value="D1pyr5carbox3"/>
    <property type="match status" value="1"/>
</dbReference>
<dbReference type="PIRSF" id="PIRSF000197">
    <property type="entry name" value="Bifunct_PutA"/>
    <property type="match status" value="1"/>
</dbReference>
<dbReference type="EMBL" id="BAQC01000004">
    <property type="protein sequence ID" value="GBR50674.1"/>
    <property type="molecule type" value="Genomic_DNA"/>
</dbReference>
<keyword evidence="11" id="KW-1185">Reference proteome</keyword>
<evidence type="ECO:0000259" key="6">
    <source>
        <dbReference type="Pfam" id="PF00171"/>
    </source>
</evidence>
<comment type="pathway">
    <text evidence="5">Amino-acid degradation; L-proline degradation into L-glutamate; L-glutamate from L-proline: step 1/2.</text>
</comment>
<reference evidence="10 11" key="1">
    <citation type="submission" date="2013-04" db="EMBL/GenBank/DDBJ databases">
        <title>The genome sequencing project of 58 acetic acid bacteria.</title>
        <authorList>
            <person name="Okamoto-Kainuma A."/>
            <person name="Ishikawa M."/>
            <person name="Umino S."/>
            <person name="Koizumi Y."/>
            <person name="Shiwa Y."/>
            <person name="Yoshikawa H."/>
            <person name="Matsutani M."/>
            <person name="Matsushita K."/>
        </authorList>
    </citation>
    <scope>NUCLEOTIDE SEQUENCE [LARGE SCALE GENOMIC DNA]</scope>
    <source>
        <strain evidence="10 11">NBRC 106555</strain>
    </source>
</reference>
<dbReference type="Gene3D" id="3.20.20.220">
    <property type="match status" value="1"/>
</dbReference>
<comment type="cofactor">
    <cofactor evidence="5">
        <name>FAD</name>
        <dbReference type="ChEBI" id="CHEBI:57692"/>
    </cofactor>
</comment>
<dbReference type="PANTHER" id="PTHR42862:SF1">
    <property type="entry name" value="DELTA-1-PYRROLINE-5-CARBOXYLATE DEHYDROGENASE 2, ISOFORM A-RELATED"/>
    <property type="match status" value="1"/>
</dbReference>
<feature type="domain" description="Proline dehydrogenase" evidence="7">
    <location>
        <begin position="193"/>
        <end position="491"/>
    </location>
</feature>
<organism evidence="10 11">
    <name type="scientific">Neokomagataea thailandica NBRC 106555</name>
    <dbReference type="NCBI Taxonomy" id="1223520"/>
    <lineage>
        <taxon>Bacteria</taxon>
        <taxon>Pseudomonadati</taxon>
        <taxon>Pseudomonadota</taxon>
        <taxon>Alphaproteobacteria</taxon>
        <taxon>Acetobacterales</taxon>
        <taxon>Acetobacteraceae</taxon>
        <taxon>Neokomagataea</taxon>
    </lineage>
</organism>
<dbReference type="InterPro" id="IPR024090">
    <property type="entry name" value="PRODH_PutA_dom_I"/>
</dbReference>
<comment type="catalytic activity">
    <reaction evidence="4 5">
        <text>L-glutamate 5-semialdehyde + NAD(+) + H2O = L-glutamate + NADH + 2 H(+)</text>
        <dbReference type="Rhea" id="RHEA:30235"/>
        <dbReference type="ChEBI" id="CHEBI:15377"/>
        <dbReference type="ChEBI" id="CHEBI:15378"/>
        <dbReference type="ChEBI" id="CHEBI:29985"/>
        <dbReference type="ChEBI" id="CHEBI:57540"/>
        <dbReference type="ChEBI" id="CHEBI:57945"/>
        <dbReference type="ChEBI" id="CHEBI:58066"/>
        <dbReference type="EC" id="1.2.1.88"/>
    </reaction>
</comment>
<evidence type="ECO:0000256" key="3">
    <source>
        <dbReference type="ARBA" id="ARBA00023027"/>
    </source>
</evidence>
<dbReference type="CDD" id="cd07125">
    <property type="entry name" value="ALDH_PutA-P5CDH"/>
    <property type="match status" value="1"/>
</dbReference>
<dbReference type="Pfam" id="PF18327">
    <property type="entry name" value="PRODH"/>
    <property type="match status" value="1"/>
</dbReference>
<keyword evidence="2 5" id="KW-0560">Oxidoreductase</keyword>
<dbReference type="Gene3D" id="3.40.309.10">
    <property type="entry name" value="Aldehyde Dehydrogenase, Chain A, domain 2"/>
    <property type="match status" value="1"/>
</dbReference>
<dbReference type="InterPro" id="IPR016162">
    <property type="entry name" value="Ald_DH_N"/>
</dbReference>
<evidence type="ECO:0000259" key="7">
    <source>
        <dbReference type="Pfam" id="PF01619"/>
    </source>
</evidence>
<dbReference type="InterPro" id="IPR015590">
    <property type="entry name" value="Aldehyde_DH_dom"/>
</dbReference>
<keyword evidence="5" id="KW-0274">FAD</keyword>
<dbReference type="InterPro" id="IPR016160">
    <property type="entry name" value="Ald_DH_CS_CYS"/>
</dbReference>
<feature type="domain" description="Aldehyde dehydrogenase" evidence="6">
    <location>
        <begin position="558"/>
        <end position="1002"/>
    </location>
</feature>
<dbReference type="InterPro" id="IPR029041">
    <property type="entry name" value="FAD-linked_oxidoreductase-like"/>
</dbReference>
<comment type="similarity">
    <text evidence="5">In the C-terminal section; belongs to the aldehyde dehydrogenase family.</text>
</comment>
<dbReference type="NCBIfam" id="NF008869">
    <property type="entry name" value="PRK11904.1"/>
    <property type="match status" value="1"/>
</dbReference>
<dbReference type="Gene3D" id="3.40.605.10">
    <property type="entry name" value="Aldehyde Dehydrogenase, Chain A, domain 1"/>
    <property type="match status" value="1"/>
</dbReference>
<evidence type="ECO:0000259" key="9">
    <source>
        <dbReference type="Pfam" id="PF18327"/>
    </source>
</evidence>
<comment type="caution">
    <text evidence="10">The sequence shown here is derived from an EMBL/GenBank/DDBJ whole genome shotgun (WGS) entry which is preliminary data.</text>
</comment>
<keyword evidence="5" id="KW-0804">Transcription</keyword>
<dbReference type="Pfam" id="PF01619">
    <property type="entry name" value="Pro_dh"/>
    <property type="match status" value="1"/>
</dbReference>
<evidence type="ECO:0000256" key="4">
    <source>
        <dbReference type="ARBA" id="ARBA00048142"/>
    </source>
</evidence>
<evidence type="ECO:0000256" key="5">
    <source>
        <dbReference type="PIRNR" id="PIRNR000197"/>
    </source>
</evidence>
<evidence type="ECO:0000259" key="8">
    <source>
        <dbReference type="Pfam" id="PF14850"/>
    </source>
</evidence>
<comment type="pathway">
    <text evidence="1 5">Amino-acid degradation; L-proline degradation into L-glutamate; L-glutamate from L-proline: step 2/2.</text>
</comment>
<keyword evidence="5" id="KW-0642">Proline metabolism</keyword>
<keyword evidence="5" id="KW-0285">Flavoprotein</keyword>
<dbReference type="InterPro" id="IPR005933">
    <property type="entry name" value="PutA_C"/>
</dbReference>
<dbReference type="Pfam" id="PF14850">
    <property type="entry name" value="Pro_dh-DNA_bdg"/>
    <property type="match status" value="1"/>
</dbReference>
<dbReference type="Gene3D" id="1.20.5.460">
    <property type="entry name" value="Single helix bin"/>
    <property type="match status" value="1"/>
</dbReference>
<keyword evidence="5" id="KW-0238">DNA-binding</keyword>
<dbReference type="Gene3D" id="1.20.5.550">
    <property type="entry name" value="Single Helix bin"/>
    <property type="match status" value="1"/>
</dbReference>
<evidence type="ECO:0000313" key="10">
    <source>
        <dbReference type="EMBL" id="GBR50674.1"/>
    </source>
</evidence>
<name>A0ABQ0QMN8_9PROT</name>